<evidence type="ECO:0000313" key="2">
    <source>
        <dbReference type="EMBL" id="QWG03363.1"/>
    </source>
</evidence>
<proteinExistence type="predicted"/>
<feature type="signal peptide" evidence="1">
    <location>
        <begin position="1"/>
        <end position="19"/>
    </location>
</feature>
<reference evidence="2 3" key="1">
    <citation type="submission" date="2021-05" db="EMBL/GenBank/DDBJ databases">
        <title>Comparative genomic studies on the polysaccharide-degrading batcterial strains of the Flammeovirga genus.</title>
        <authorList>
            <person name="Zewei F."/>
            <person name="Zheng Z."/>
            <person name="Yu L."/>
            <person name="Ruyue G."/>
            <person name="Yanhong M."/>
            <person name="Yuanyuan C."/>
            <person name="Jingyan G."/>
            <person name="Wenjun H."/>
        </authorList>
    </citation>
    <scope>NUCLEOTIDE SEQUENCE [LARGE SCALE GENOMIC DNA]</scope>
    <source>
        <strain evidence="2 3">NBRC:100898</strain>
    </source>
</reference>
<name>A0AAX1NBG8_9BACT</name>
<evidence type="ECO:0000313" key="3">
    <source>
        <dbReference type="Proteomes" id="UP000678679"/>
    </source>
</evidence>
<sequence>MKKLITLSIFLLFQITSFAQTKEIAIMALRSEEHTKVTLEDDTVVFTDHFNALENIEDYDFLALELAESLFHQMCNEEQTKYFNTLFAENLKYQNIIECKGGTILNLTADNKGIKVVITTYPEGEVANEYFKFDN</sequence>
<accession>A0AAX1NBG8</accession>
<keyword evidence="1" id="KW-0732">Signal</keyword>
<feature type="chain" id="PRO_5043387742" evidence="1">
    <location>
        <begin position="20"/>
        <end position="135"/>
    </location>
</feature>
<dbReference type="EMBL" id="CP076132">
    <property type="protein sequence ID" value="QWG03363.1"/>
    <property type="molecule type" value="Genomic_DNA"/>
</dbReference>
<dbReference type="KEGG" id="fya:KMW28_07195"/>
<dbReference type="AlphaFoldDB" id="A0AAX1NBG8"/>
<gene>
    <name evidence="2" type="ORF">KMW28_07195</name>
</gene>
<evidence type="ECO:0000256" key="1">
    <source>
        <dbReference type="SAM" id="SignalP"/>
    </source>
</evidence>
<organism evidence="2 3">
    <name type="scientific">Flammeovirga yaeyamensis</name>
    <dbReference type="NCBI Taxonomy" id="367791"/>
    <lineage>
        <taxon>Bacteria</taxon>
        <taxon>Pseudomonadati</taxon>
        <taxon>Bacteroidota</taxon>
        <taxon>Cytophagia</taxon>
        <taxon>Cytophagales</taxon>
        <taxon>Flammeovirgaceae</taxon>
        <taxon>Flammeovirga</taxon>
    </lineage>
</organism>
<keyword evidence="3" id="KW-1185">Reference proteome</keyword>
<dbReference type="RefSeq" id="WP_066208830.1">
    <property type="nucleotide sequence ID" value="NZ_CP076132.1"/>
</dbReference>
<protein>
    <submittedName>
        <fullName evidence="2">Uncharacterized protein</fullName>
    </submittedName>
</protein>
<dbReference type="Proteomes" id="UP000678679">
    <property type="component" value="Chromosome 1"/>
</dbReference>